<dbReference type="STRING" id="52441.SAMN05216302_1001133"/>
<protein>
    <recommendedName>
        <fullName evidence="2">Protein-L-isoaspartate O-methyltransferase</fullName>
    </recommendedName>
    <alternativeName>
        <fullName evidence="3">Protein L-isoaspartyl methyltransferase</fullName>
    </alternativeName>
</protein>
<keyword evidence="4" id="KW-0489">Methyltransferase</keyword>
<evidence type="ECO:0000256" key="3">
    <source>
        <dbReference type="ARBA" id="ARBA00030757"/>
    </source>
</evidence>
<dbReference type="CDD" id="cd02440">
    <property type="entry name" value="AdoMet_MTases"/>
    <property type="match status" value="1"/>
</dbReference>
<evidence type="ECO:0000256" key="2">
    <source>
        <dbReference type="ARBA" id="ARBA00013346"/>
    </source>
</evidence>
<dbReference type="GO" id="GO:0032259">
    <property type="term" value="P:methylation"/>
    <property type="evidence" value="ECO:0007669"/>
    <property type="project" value="UniProtKB-KW"/>
</dbReference>
<evidence type="ECO:0000313" key="4">
    <source>
        <dbReference type="EMBL" id="SFK14962.1"/>
    </source>
</evidence>
<dbReference type="EMBL" id="FOSP01000001">
    <property type="protein sequence ID" value="SFK14962.1"/>
    <property type="molecule type" value="Genomic_DNA"/>
</dbReference>
<organism evidence="4 5">
    <name type="scientific">Nitrosomonas aestuarii</name>
    <dbReference type="NCBI Taxonomy" id="52441"/>
    <lineage>
        <taxon>Bacteria</taxon>
        <taxon>Pseudomonadati</taxon>
        <taxon>Pseudomonadota</taxon>
        <taxon>Betaproteobacteria</taxon>
        <taxon>Nitrosomonadales</taxon>
        <taxon>Nitrosomonadaceae</taxon>
        <taxon>Nitrosomonas</taxon>
    </lineage>
</organism>
<dbReference type="AlphaFoldDB" id="A0A1I3X538"/>
<accession>A0A1I3X538</accession>
<name>A0A1I3X538_9PROT</name>
<dbReference type="InterPro" id="IPR029063">
    <property type="entry name" value="SAM-dependent_MTases_sf"/>
</dbReference>
<dbReference type="InterPro" id="IPR000682">
    <property type="entry name" value="PCMT"/>
</dbReference>
<gene>
    <name evidence="4" type="ORF">SAMN05216302_1001133</name>
</gene>
<dbReference type="GO" id="GO:0005737">
    <property type="term" value="C:cytoplasm"/>
    <property type="evidence" value="ECO:0007669"/>
    <property type="project" value="TreeGrafter"/>
</dbReference>
<keyword evidence="5" id="KW-1185">Reference proteome</keyword>
<dbReference type="PANTHER" id="PTHR11579:SF18">
    <property type="entry name" value="PROTEIN-L-ISOASPARTATE O-METHYLTRANSFERASE"/>
    <property type="match status" value="1"/>
</dbReference>
<sequence length="225" mass="25106">MNIELNPEPTIEQTRLNMIAQQIRTWYVLDDEVLDLLYKIHREEFVPNAYRHAAFVDMEIPLGHGQVMLAPKMEARILQELHIKKTDKILEIGTGTGYMTALLAQLGAHVYSVEIMPEFKNMAEVNLKAHNITNTTLELGDAAHGRSKHEPYDVIVLTASTPVLPDNFKNSLNTGGRLFAIVGEDPVMDAELITCVAPGEFTVVKMFETSTPALINAAQASRFTF</sequence>
<dbReference type="Proteomes" id="UP000199533">
    <property type="component" value="Unassembled WGS sequence"/>
</dbReference>
<evidence type="ECO:0000313" key="5">
    <source>
        <dbReference type="Proteomes" id="UP000199533"/>
    </source>
</evidence>
<proteinExistence type="inferred from homology"/>
<dbReference type="Pfam" id="PF01135">
    <property type="entry name" value="PCMT"/>
    <property type="match status" value="1"/>
</dbReference>
<dbReference type="GO" id="GO:0004719">
    <property type="term" value="F:protein-L-isoaspartate (D-aspartate) O-methyltransferase activity"/>
    <property type="evidence" value="ECO:0007669"/>
    <property type="project" value="InterPro"/>
</dbReference>
<keyword evidence="4" id="KW-0808">Transferase</keyword>
<dbReference type="OrthoDB" id="9810066at2"/>
<dbReference type="RefSeq" id="WP_090696386.1">
    <property type="nucleotide sequence ID" value="NZ_FOSP01000001.1"/>
</dbReference>
<evidence type="ECO:0000256" key="1">
    <source>
        <dbReference type="ARBA" id="ARBA00005369"/>
    </source>
</evidence>
<comment type="similarity">
    <text evidence="1">Belongs to the methyltransferase superfamily. L-isoaspartyl/D-aspartyl protein methyltransferase family.</text>
</comment>
<dbReference type="SUPFAM" id="SSF53335">
    <property type="entry name" value="S-adenosyl-L-methionine-dependent methyltransferases"/>
    <property type="match status" value="1"/>
</dbReference>
<dbReference type="Gene3D" id="3.40.50.150">
    <property type="entry name" value="Vaccinia Virus protein VP39"/>
    <property type="match status" value="1"/>
</dbReference>
<dbReference type="PANTHER" id="PTHR11579">
    <property type="entry name" value="PROTEIN-L-ISOASPARTATE O-METHYLTRANSFERASE"/>
    <property type="match status" value="1"/>
</dbReference>
<reference evidence="5" key="1">
    <citation type="submission" date="2016-10" db="EMBL/GenBank/DDBJ databases">
        <authorList>
            <person name="Varghese N."/>
            <person name="Submissions S."/>
        </authorList>
    </citation>
    <scope>NUCLEOTIDE SEQUENCE [LARGE SCALE GENOMIC DNA]</scope>
    <source>
        <strain evidence="5">Nm69</strain>
    </source>
</reference>